<dbReference type="Pfam" id="PF13519">
    <property type="entry name" value="VWA_2"/>
    <property type="match status" value="1"/>
</dbReference>
<dbReference type="Gene3D" id="3.40.50.410">
    <property type="entry name" value="von Willebrand factor, type A domain"/>
    <property type="match status" value="1"/>
</dbReference>
<dbReference type="SMART" id="SM00327">
    <property type="entry name" value="VWA"/>
    <property type="match status" value="1"/>
</dbReference>
<dbReference type="AlphaFoldDB" id="A0A7C3ETC3"/>
<dbReference type="InterPro" id="IPR036465">
    <property type="entry name" value="vWFA_dom_sf"/>
</dbReference>
<dbReference type="CDD" id="cd00198">
    <property type="entry name" value="vWFA"/>
    <property type="match status" value="1"/>
</dbReference>
<accession>A0A7C3ETC3</accession>
<proteinExistence type="predicted"/>
<gene>
    <name evidence="2" type="ORF">ENS19_06090</name>
</gene>
<dbReference type="EMBL" id="DSTX01000011">
    <property type="protein sequence ID" value="HFK20840.1"/>
    <property type="molecule type" value="Genomic_DNA"/>
</dbReference>
<sequence>MAYKLAYLVDCSGSMGNSEGIEWSGISKLELAKDSLIRLFRAADSFEPADTIWVLAFRAPYLNRPEVEMLVEGVRGSKVASSSSASALAALESIEAAGGTPMGKALAEALKLMDSDIRQNKGILVITDGFSRIEEDPRLYIHEALLKRVRIDIAGIGKTAGTEELASLAEKTGGHFRKALSLEEAYAAVRWQRPSFSSPDGLAVHQLLGEVLSMREELASLERSFGDKSIDNPEYSERKKEMAKRIKALTPQINAVRDRLSREIAGLIAERQVPLISMTSLKAAFERGQIGRKIYLERTSDAAKTLAEVNRRIEAKQHLLDSLPSI</sequence>
<name>A0A7C3ETC3_9CREN</name>
<organism evidence="2">
    <name type="scientific">Candidatus Methanomethylicus mesodigestus</name>
    <dbReference type="NCBI Taxonomy" id="1867258"/>
    <lineage>
        <taxon>Archaea</taxon>
        <taxon>Thermoproteota</taxon>
        <taxon>Methanosuratincolia</taxon>
        <taxon>Candidatus Methanomethylicales</taxon>
        <taxon>Candidatus Methanomethylicaceae</taxon>
        <taxon>Candidatus Methanomethylicus</taxon>
    </lineage>
</organism>
<protein>
    <submittedName>
        <fullName evidence="2">VWA domain-containing protein</fullName>
    </submittedName>
</protein>
<dbReference type="PROSITE" id="PS50234">
    <property type="entry name" value="VWFA"/>
    <property type="match status" value="1"/>
</dbReference>
<reference evidence="2" key="1">
    <citation type="journal article" date="2020" name="mSystems">
        <title>Genome- and Community-Level Interaction Insights into Carbon Utilization and Element Cycling Functions of Hydrothermarchaeota in Hydrothermal Sediment.</title>
        <authorList>
            <person name="Zhou Z."/>
            <person name="Liu Y."/>
            <person name="Xu W."/>
            <person name="Pan J."/>
            <person name="Luo Z.H."/>
            <person name="Li M."/>
        </authorList>
    </citation>
    <scope>NUCLEOTIDE SEQUENCE [LARGE SCALE GENOMIC DNA]</scope>
    <source>
        <strain evidence="2">SpSt-468</strain>
    </source>
</reference>
<dbReference type="SUPFAM" id="SSF53300">
    <property type="entry name" value="vWA-like"/>
    <property type="match status" value="1"/>
</dbReference>
<evidence type="ECO:0000313" key="2">
    <source>
        <dbReference type="EMBL" id="HFK20840.1"/>
    </source>
</evidence>
<dbReference type="InterPro" id="IPR002035">
    <property type="entry name" value="VWF_A"/>
</dbReference>
<evidence type="ECO:0000259" key="1">
    <source>
        <dbReference type="PROSITE" id="PS50234"/>
    </source>
</evidence>
<feature type="domain" description="VWFA" evidence="1">
    <location>
        <begin position="4"/>
        <end position="211"/>
    </location>
</feature>
<comment type="caution">
    <text evidence="2">The sequence shown here is derived from an EMBL/GenBank/DDBJ whole genome shotgun (WGS) entry which is preliminary data.</text>
</comment>